<evidence type="ECO:0000313" key="6">
    <source>
        <dbReference type="EMBL" id="KAK8729644.1"/>
    </source>
</evidence>
<dbReference type="InterPro" id="IPR050198">
    <property type="entry name" value="Non-receptor_tyrosine_kinases"/>
</dbReference>
<dbReference type="GO" id="GO:0005524">
    <property type="term" value="F:ATP binding"/>
    <property type="evidence" value="ECO:0007669"/>
    <property type="project" value="UniProtKB-UniRule"/>
</dbReference>
<name>A0AAW0WV51_CHEQU</name>
<dbReference type="Gene3D" id="1.10.510.10">
    <property type="entry name" value="Transferase(Phosphotransferase) domain 1"/>
    <property type="match status" value="1"/>
</dbReference>
<evidence type="ECO:0000256" key="1">
    <source>
        <dbReference type="ARBA" id="ARBA00022741"/>
    </source>
</evidence>
<proteinExistence type="predicted"/>
<feature type="compositionally biased region" description="Basic and acidic residues" evidence="4">
    <location>
        <begin position="42"/>
        <end position="51"/>
    </location>
</feature>
<dbReference type="InterPro" id="IPR000719">
    <property type="entry name" value="Prot_kinase_dom"/>
</dbReference>
<dbReference type="SMART" id="SM00219">
    <property type="entry name" value="TyrKc"/>
    <property type="match status" value="1"/>
</dbReference>
<protein>
    <recommendedName>
        <fullName evidence="5">Protein kinase domain-containing protein</fullName>
    </recommendedName>
</protein>
<dbReference type="Gene3D" id="3.30.200.20">
    <property type="entry name" value="Phosphorylase Kinase, domain 1"/>
    <property type="match status" value="1"/>
</dbReference>
<gene>
    <name evidence="6" type="ORF">OTU49_008244</name>
</gene>
<dbReference type="PROSITE" id="PS00107">
    <property type="entry name" value="PROTEIN_KINASE_ATP"/>
    <property type="match status" value="1"/>
</dbReference>
<dbReference type="PANTHER" id="PTHR24418">
    <property type="entry name" value="TYROSINE-PROTEIN KINASE"/>
    <property type="match status" value="1"/>
</dbReference>
<keyword evidence="2 3" id="KW-0067">ATP-binding</keyword>
<dbReference type="PROSITE" id="PS50011">
    <property type="entry name" value="PROTEIN_KINASE_DOM"/>
    <property type="match status" value="1"/>
</dbReference>
<accession>A0AAW0WV51</accession>
<dbReference type="GO" id="GO:0002009">
    <property type="term" value="P:morphogenesis of an epithelium"/>
    <property type="evidence" value="ECO:0007669"/>
    <property type="project" value="UniProtKB-ARBA"/>
</dbReference>
<keyword evidence="7" id="KW-1185">Reference proteome</keyword>
<dbReference type="EMBL" id="JARKIK010000066">
    <property type="protein sequence ID" value="KAK8729644.1"/>
    <property type="molecule type" value="Genomic_DNA"/>
</dbReference>
<dbReference type="InterPro" id="IPR020635">
    <property type="entry name" value="Tyr_kinase_cat_dom"/>
</dbReference>
<evidence type="ECO:0000256" key="3">
    <source>
        <dbReference type="PROSITE-ProRule" id="PRU10141"/>
    </source>
</evidence>
<evidence type="ECO:0000313" key="7">
    <source>
        <dbReference type="Proteomes" id="UP001445076"/>
    </source>
</evidence>
<dbReference type="InterPro" id="IPR017441">
    <property type="entry name" value="Protein_kinase_ATP_BS"/>
</dbReference>
<feature type="binding site" evidence="3">
    <location>
        <position position="206"/>
    </location>
    <ligand>
        <name>ATP</name>
        <dbReference type="ChEBI" id="CHEBI:30616"/>
    </ligand>
</feature>
<reference evidence="6 7" key="1">
    <citation type="journal article" date="2024" name="BMC Genomics">
        <title>Genome assembly of redclaw crayfish (Cherax quadricarinatus) provides insights into its immune adaptation and hypoxia tolerance.</title>
        <authorList>
            <person name="Liu Z."/>
            <person name="Zheng J."/>
            <person name="Li H."/>
            <person name="Fang K."/>
            <person name="Wang S."/>
            <person name="He J."/>
            <person name="Zhou D."/>
            <person name="Weng S."/>
            <person name="Chi M."/>
            <person name="Gu Z."/>
            <person name="He J."/>
            <person name="Li F."/>
            <person name="Wang M."/>
        </authorList>
    </citation>
    <scope>NUCLEOTIDE SEQUENCE [LARGE SCALE GENOMIC DNA]</scope>
    <source>
        <strain evidence="6">ZL_2023a</strain>
    </source>
</reference>
<dbReference type="AlphaFoldDB" id="A0AAW0WV51"/>
<sequence>MEMMRVKVSTGQGVKRFYSRSSDGKQDLGQGVKRSRSQSSDGKQDLGEGVKRSRSQSSDGKQDLGQGVKRSRSQSSDGKQDLGQGVKRSRSQSSDGKQDLGPKVKVAKLDNSNLSDEGTITVTSSNRNSTENRDSSSSSSSSSDIDEIFVSNDALLGLPSELTADVPVVSWDSITITEDLGEGYYGKTQKGLLEAEDGTTIPIAVKTYHNGAFEGNEAQMLHEADGAGGAPKLYGIIEGNPQALVMEYIPGITLQKFLQNSTYEEGLKVYNATAAALANFHNSGFAHLDLHCNNILVDNKNTAQPQCRLIDLGWARRISKNFDLGLSQTLEDKSDLHEINLLVQKLK</sequence>
<feature type="region of interest" description="Disordered" evidence="4">
    <location>
        <begin position="1"/>
        <end position="144"/>
    </location>
</feature>
<organism evidence="6 7">
    <name type="scientific">Cherax quadricarinatus</name>
    <name type="common">Australian red claw crayfish</name>
    <dbReference type="NCBI Taxonomy" id="27406"/>
    <lineage>
        <taxon>Eukaryota</taxon>
        <taxon>Metazoa</taxon>
        <taxon>Ecdysozoa</taxon>
        <taxon>Arthropoda</taxon>
        <taxon>Crustacea</taxon>
        <taxon>Multicrustacea</taxon>
        <taxon>Malacostraca</taxon>
        <taxon>Eumalacostraca</taxon>
        <taxon>Eucarida</taxon>
        <taxon>Decapoda</taxon>
        <taxon>Pleocyemata</taxon>
        <taxon>Astacidea</taxon>
        <taxon>Parastacoidea</taxon>
        <taxon>Parastacidae</taxon>
        <taxon>Cherax</taxon>
    </lineage>
</organism>
<keyword evidence="1 3" id="KW-0547">Nucleotide-binding</keyword>
<dbReference type="InterPro" id="IPR001245">
    <property type="entry name" value="Ser-Thr/Tyr_kinase_cat_dom"/>
</dbReference>
<feature type="domain" description="Protein kinase" evidence="5">
    <location>
        <begin position="174"/>
        <end position="347"/>
    </location>
</feature>
<dbReference type="GO" id="GO:0004713">
    <property type="term" value="F:protein tyrosine kinase activity"/>
    <property type="evidence" value="ECO:0007669"/>
    <property type="project" value="InterPro"/>
</dbReference>
<feature type="compositionally biased region" description="Low complexity" evidence="4">
    <location>
        <begin position="123"/>
        <end position="143"/>
    </location>
</feature>
<evidence type="ECO:0000259" key="5">
    <source>
        <dbReference type="PROSITE" id="PS50011"/>
    </source>
</evidence>
<feature type="compositionally biased region" description="Polar residues" evidence="4">
    <location>
        <begin position="110"/>
        <end position="122"/>
    </location>
</feature>
<dbReference type="Pfam" id="PF07714">
    <property type="entry name" value="PK_Tyr_Ser-Thr"/>
    <property type="match status" value="1"/>
</dbReference>
<evidence type="ECO:0000256" key="2">
    <source>
        <dbReference type="ARBA" id="ARBA00022840"/>
    </source>
</evidence>
<dbReference type="InterPro" id="IPR011009">
    <property type="entry name" value="Kinase-like_dom_sf"/>
</dbReference>
<evidence type="ECO:0000256" key="4">
    <source>
        <dbReference type="SAM" id="MobiDB-lite"/>
    </source>
</evidence>
<dbReference type="SUPFAM" id="SSF56112">
    <property type="entry name" value="Protein kinase-like (PK-like)"/>
    <property type="match status" value="1"/>
</dbReference>
<dbReference type="Proteomes" id="UP001445076">
    <property type="component" value="Unassembled WGS sequence"/>
</dbReference>
<comment type="caution">
    <text evidence="6">The sequence shown here is derived from an EMBL/GenBank/DDBJ whole genome shotgun (WGS) entry which is preliminary data.</text>
</comment>